<organism evidence="1 2">
    <name type="scientific">Eumeta variegata</name>
    <name type="common">Bagworm moth</name>
    <name type="synonym">Eumeta japonica</name>
    <dbReference type="NCBI Taxonomy" id="151549"/>
    <lineage>
        <taxon>Eukaryota</taxon>
        <taxon>Metazoa</taxon>
        <taxon>Ecdysozoa</taxon>
        <taxon>Arthropoda</taxon>
        <taxon>Hexapoda</taxon>
        <taxon>Insecta</taxon>
        <taxon>Pterygota</taxon>
        <taxon>Neoptera</taxon>
        <taxon>Endopterygota</taxon>
        <taxon>Lepidoptera</taxon>
        <taxon>Glossata</taxon>
        <taxon>Ditrysia</taxon>
        <taxon>Tineoidea</taxon>
        <taxon>Psychidae</taxon>
        <taxon>Oiketicinae</taxon>
        <taxon>Eumeta</taxon>
    </lineage>
</organism>
<proteinExistence type="predicted"/>
<dbReference type="EMBL" id="BGZK01001795">
    <property type="protein sequence ID" value="GBP86439.1"/>
    <property type="molecule type" value="Genomic_DNA"/>
</dbReference>
<reference evidence="1 2" key="1">
    <citation type="journal article" date="2019" name="Commun. Biol.">
        <title>The bagworm genome reveals a unique fibroin gene that provides high tensile strength.</title>
        <authorList>
            <person name="Kono N."/>
            <person name="Nakamura H."/>
            <person name="Ohtoshi R."/>
            <person name="Tomita M."/>
            <person name="Numata K."/>
            <person name="Arakawa K."/>
        </authorList>
    </citation>
    <scope>NUCLEOTIDE SEQUENCE [LARGE SCALE GENOMIC DNA]</scope>
</reference>
<evidence type="ECO:0000313" key="2">
    <source>
        <dbReference type="Proteomes" id="UP000299102"/>
    </source>
</evidence>
<name>A0A4C1ZHP9_EUMVA</name>
<protein>
    <submittedName>
        <fullName evidence="1">Uncharacterized protein</fullName>
    </submittedName>
</protein>
<gene>
    <name evidence="1" type="ORF">EVAR_60938_1</name>
</gene>
<evidence type="ECO:0000313" key="1">
    <source>
        <dbReference type="EMBL" id="GBP86439.1"/>
    </source>
</evidence>
<comment type="caution">
    <text evidence="1">The sequence shown here is derived from an EMBL/GenBank/DDBJ whole genome shotgun (WGS) entry which is preliminary data.</text>
</comment>
<accession>A0A4C1ZHP9</accession>
<sequence length="97" mass="11254">MVKQFERFTKLLRLIFLNTNSRAIRRAHEGNNTTCMGYELMRLTVKQKMVHRNVPSKESVLERRTCEPKIAESTDFDELAGRRGREATAAIIDISTR</sequence>
<keyword evidence="2" id="KW-1185">Reference proteome</keyword>
<dbReference type="AlphaFoldDB" id="A0A4C1ZHP9"/>
<dbReference type="Proteomes" id="UP000299102">
    <property type="component" value="Unassembled WGS sequence"/>
</dbReference>